<reference evidence="3" key="2">
    <citation type="journal article" date="2023" name="Proc. Natl. Acad. Sci. U.S.A.">
        <title>A global phylogenomic analysis of the shiitake genus Lentinula.</title>
        <authorList>
            <person name="Sierra-Patev S."/>
            <person name="Min B."/>
            <person name="Naranjo-Ortiz M."/>
            <person name="Looney B."/>
            <person name="Konkel Z."/>
            <person name="Slot J.C."/>
            <person name="Sakamoto Y."/>
            <person name="Steenwyk J.L."/>
            <person name="Rokas A."/>
            <person name="Carro J."/>
            <person name="Camarero S."/>
            <person name="Ferreira P."/>
            <person name="Molpeceres G."/>
            <person name="Ruiz-Duenas F.J."/>
            <person name="Serrano A."/>
            <person name="Henrissat B."/>
            <person name="Drula E."/>
            <person name="Hughes K.W."/>
            <person name="Mata J.L."/>
            <person name="Ishikawa N.K."/>
            <person name="Vargas-Isla R."/>
            <person name="Ushijima S."/>
            <person name="Smith C.A."/>
            <person name="Donoghue J."/>
            <person name="Ahrendt S."/>
            <person name="Andreopoulos W."/>
            <person name="He G."/>
            <person name="LaButti K."/>
            <person name="Lipzen A."/>
            <person name="Ng V."/>
            <person name="Riley R."/>
            <person name="Sandor L."/>
            <person name="Barry K."/>
            <person name="Martinez A.T."/>
            <person name="Xiao Y."/>
            <person name="Gibbons J.G."/>
            <person name="Terashima K."/>
            <person name="Grigoriev I.V."/>
            <person name="Hibbett D."/>
        </authorList>
    </citation>
    <scope>NUCLEOTIDE SEQUENCE</scope>
    <source>
        <strain evidence="3">Sp2 HRB7682 ss15</strain>
    </source>
</reference>
<feature type="domain" description="DUF6534" evidence="2">
    <location>
        <begin position="196"/>
        <end position="292"/>
    </location>
</feature>
<dbReference type="PANTHER" id="PTHR40465:SF1">
    <property type="entry name" value="DUF6534 DOMAIN-CONTAINING PROTEIN"/>
    <property type="match status" value="1"/>
</dbReference>
<feature type="transmembrane region" description="Helical" evidence="1">
    <location>
        <begin position="20"/>
        <end position="38"/>
    </location>
</feature>
<feature type="transmembrane region" description="Helical" evidence="1">
    <location>
        <begin position="148"/>
        <end position="166"/>
    </location>
</feature>
<sequence length="366" mass="41067">MADVSTSSPIPYETVASTLGIWVISFFLATMYVVRLPIPSGLESSKIHRLYGMGVLQAWLYFHWYPQDGWKLKSLVLTVLILETVQVTTFFAATYDVIIKHFGDWASVLAITWLHSTQLLAGYLSAFVVQMYFACTIYLLNGPGLQRWVFTIPIVLSAVVELAMTLGQAIEITFLSSFTQIEKTTWIYSLLSACTFSCDVLIAFAIYVTLTGKRTAIQEIAGVQYFPSRSNTIIRKLIIYAINRGVLTAIAAAINLILFLAMPNTFYYFIGLLTSSKLYMNSMLAALNSRQYISQSSEDDAAHCWNSIPVQVLRSETRRSRAAASSIGYNDETSVSPLYAIRAIHVVHVIYLCAFISRFWSTYIQL</sequence>
<accession>A0A9W9A4X6</accession>
<dbReference type="AlphaFoldDB" id="A0A9W9A4X6"/>
<evidence type="ECO:0000313" key="4">
    <source>
        <dbReference type="Proteomes" id="UP001150238"/>
    </source>
</evidence>
<feature type="transmembrane region" description="Helical" evidence="1">
    <location>
        <begin position="120"/>
        <end position="141"/>
    </location>
</feature>
<dbReference type="PANTHER" id="PTHR40465">
    <property type="entry name" value="CHROMOSOME 1, WHOLE GENOME SHOTGUN SEQUENCE"/>
    <property type="match status" value="1"/>
</dbReference>
<keyword evidence="1" id="KW-0472">Membrane</keyword>
<feature type="transmembrane region" description="Helical" evidence="1">
    <location>
        <begin position="237"/>
        <end position="260"/>
    </location>
</feature>
<keyword evidence="1" id="KW-1133">Transmembrane helix</keyword>
<dbReference type="Proteomes" id="UP001150238">
    <property type="component" value="Unassembled WGS sequence"/>
</dbReference>
<reference evidence="3" key="1">
    <citation type="submission" date="2022-08" db="EMBL/GenBank/DDBJ databases">
        <authorList>
            <consortium name="DOE Joint Genome Institute"/>
            <person name="Min B."/>
            <person name="Riley R."/>
            <person name="Sierra-Patev S."/>
            <person name="Naranjo-Ortiz M."/>
            <person name="Looney B."/>
            <person name="Konkel Z."/>
            <person name="Slot J.C."/>
            <person name="Sakamoto Y."/>
            <person name="Steenwyk J.L."/>
            <person name="Rokas A."/>
            <person name="Carro J."/>
            <person name="Camarero S."/>
            <person name="Ferreira P."/>
            <person name="Molpeceres G."/>
            <person name="Ruiz-Duenas F.J."/>
            <person name="Serrano A."/>
            <person name="Henrissat B."/>
            <person name="Drula E."/>
            <person name="Hughes K.W."/>
            <person name="Mata J.L."/>
            <person name="Ishikawa N.K."/>
            <person name="Vargas-Isla R."/>
            <person name="Ushijima S."/>
            <person name="Smith C.A."/>
            <person name="Ahrendt S."/>
            <person name="Andreopoulos W."/>
            <person name="He G."/>
            <person name="Labutti K."/>
            <person name="Lipzen A."/>
            <person name="Ng V."/>
            <person name="Sandor L."/>
            <person name="Barry K."/>
            <person name="Martinez A.T."/>
            <person name="Xiao Y."/>
            <person name="Gibbons J.G."/>
            <person name="Terashima K."/>
            <person name="Hibbett D.S."/>
            <person name="Grigoriev I.V."/>
        </authorList>
    </citation>
    <scope>NUCLEOTIDE SEQUENCE</scope>
    <source>
        <strain evidence="3">Sp2 HRB7682 ss15</strain>
    </source>
</reference>
<evidence type="ECO:0000256" key="1">
    <source>
        <dbReference type="SAM" id="Phobius"/>
    </source>
</evidence>
<gene>
    <name evidence="3" type="ORF">C8J55DRAFT_607179</name>
</gene>
<dbReference type="EMBL" id="JANVFS010000023">
    <property type="protein sequence ID" value="KAJ4474640.1"/>
    <property type="molecule type" value="Genomic_DNA"/>
</dbReference>
<feature type="transmembrane region" description="Helical" evidence="1">
    <location>
        <begin position="186"/>
        <end position="210"/>
    </location>
</feature>
<dbReference type="InterPro" id="IPR045339">
    <property type="entry name" value="DUF6534"/>
</dbReference>
<feature type="transmembrane region" description="Helical" evidence="1">
    <location>
        <begin position="339"/>
        <end position="360"/>
    </location>
</feature>
<dbReference type="Pfam" id="PF20152">
    <property type="entry name" value="DUF6534"/>
    <property type="match status" value="1"/>
</dbReference>
<keyword evidence="1" id="KW-0812">Transmembrane</keyword>
<protein>
    <recommendedName>
        <fullName evidence="2">DUF6534 domain-containing protein</fullName>
    </recommendedName>
</protein>
<proteinExistence type="predicted"/>
<evidence type="ECO:0000313" key="3">
    <source>
        <dbReference type="EMBL" id="KAJ4474640.1"/>
    </source>
</evidence>
<comment type="caution">
    <text evidence="3">The sequence shown here is derived from an EMBL/GenBank/DDBJ whole genome shotgun (WGS) entry which is preliminary data.</text>
</comment>
<name>A0A9W9A4X6_9AGAR</name>
<organism evidence="3 4">
    <name type="scientific">Lentinula lateritia</name>
    <dbReference type="NCBI Taxonomy" id="40482"/>
    <lineage>
        <taxon>Eukaryota</taxon>
        <taxon>Fungi</taxon>
        <taxon>Dikarya</taxon>
        <taxon>Basidiomycota</taxon>
        <taxon>Agaricomycotina</taxon>
        <taxon>Agaricomycetes</taxon>
        <taxon>Agaricomycetidae</taxon>
        <taxon>Agaricales</taxon>
        <taxon>Marasmiineae</taxon>
        <taxon>Omphalotaceae</taxon>
        <taxon>Lentinula</taxon>
    </lineage>
</organism>
<evidence type="ECO:0000259" key="2">
    <source>
        <dbReference type="Pfam" id="PF20152"/>
    </source>
</evidence>